<name>J4G8N9_9APHY</name>
<dbReference type="EMBL" id="HE797097">
    <property type="protein sequence ID" value="CCM03038.1"/>
    <property type="molecule type" value="Genomic_DNA"/>
</dbReference>
<accession>J4G8N9</accession>
<dbReference type="OrthoDB" id="3258324at2759"/>
<dbReference type="HOGENOM" id="CLU_011073_0_0_1"/>
<organism evidence="1 2">
    <name type="scientific">Fibroporia radiculosa</name>
    <dbReference type="NCBI Taxonomy" id="599839"/>
    <lineage>
        <taxon>Eukaryota</taxon>
        <taxon>Fungi</taxon>
        <taxon>Dikarya</taxon>
        <taxon>Basidiomycota</taxon>
        <taxon>Agaricomycotina</taxon>
        <taxon>Agaricomycetes</taxon>
        <taxon>Polyporales</taxon>
        <taxon>Fibroporiaceae</taxon>
        <taxon>Fibroporia</taxon>
    </lineage>
</organism>
<dbReference type="InParanoid" id="J4G8N9"/>
<dbReference type="AlphaFoldDB" id="J4G8N9"/>
<dbReference type="RefSeq" id="XP_012182321.1">
    <property type="nucleotide sequence ID" value="XM_012326931.1"/>
</dbReference>
<evidence type="ECO:0008006" key="3">
    <source>
        <dbReference type="Google" id="ProtNLM"/>
    </source>
</evidence>
<proteinExistence type="predicted"/>
<keyword evidence="2" id="KW-1185">Reference proteome</keyword>
<sequence length="468" mass="53395">MRHIPPEIWGIIIQHACVFDHDPLDTSQDPSFLQSKPTLPTTYRAEMNIKLALSLVSKQWNSLTRPFLYEFIWIGRAMHAKLLSRTLLMEFVNCSGSSGKYLRRLHIETPALERCSPADLRTILDYAPHLFIFADQRSVQRSLIDAVSDPKCGPEEILQLVAHPKVRRLSWTRYDDAPFQLVMAPLENNIATHLEYLELFSWLPQCDALFAEPLGRGDGASIEMNVQLPSLRALKIALDDDALAVLASWRMPSLTHVSVLSGDFNCPGAGFARFFRAHGGRLRQLELGHSPTRASELYLTPPPQYTRIPPTPPPLATWCPNLREFICSADAEWHWHWQAPDWIAPHVLLPSHPTVELIAIRDIDIRLRDDPHVFEGGETAGGAYFLLCEQMSVLLRRDAFPNLRFVRDVSAESHLMRTIRPAERVTQFWTTVLRRCQERGIWMEDYHGVNIALRNLRQASLGQNETPE</sequence>
<dbReference type="Proteomes" id="UP000006352">
    <property type="component" value="Unassembled WGS sequence"/>
</dbReference>
<dbReference type="GeneID" id="24097949"/>
<evidence type="ECO:0000313" key="2">
    <source>
        <dbReference type="Proteomes" id="UP000006352"/>
    </source>
</evidence>
<reference evidence="1 2" key="1">
    <citation type="journal article" date="2012" name="Appl. Environ. Microbiol.">
        <title>Short-read sequencing for genomic analysis of the brown rot fungus Fibroporia radiculosa.</title>
        <authorList>
            <person name="Tang J.D."/>
            <person name="Perkins A.D."/>
            <person name="Sonstegard T.S."/>
            <person name="Schroeder S.G."/>
            <person name="Burgess S.C."/>
            <person name="Diehl S.V."/>
        </authorList>
    </citation>
    <scope>NUCLEOTIDE SEQUENCE [LARGE SCALE GENOMIC DNA]</scope>
    <source>
        <strain evidence="1 2">TFFH 294</strain>
    </source>
</reference>
<protein>
    <recommendedName>
        <fullName evidence="3">F-box domain-containing protein</fullName>
    </recommendedName>
</protein>
<evidence type="ECO:0000313" key="1">
    <source>
        <dbReference type="EMBL" id="CCM03038.1"/>
    </source>
</evidence>
<gene>
    <name evidence="1" type="ORF">FIBRA_05155</name>
</gene>